<evidence type="ECO:0000313" key="1">
    <source>
        <dbReference type="EnsemblPlants" id="MELO3C035671.2.1"/>
    </source>
</evidence>
<proteinExistence type="predicted"/>
<protein>
    <submittedName>
        <fullName evidence="1">Uncharacterized protein</fullName>
    </submittedName>
</protein>
<name>A0A9I9ELX4_CUCME</name>
<dbReference type="AlphaFoldDB" id="A0A9I9ELX4"/>
<accession>A0A9I9ELX4</accession>
<reference evidence="1" key="1">
    <citation type="submission" date="2023-03" db="UniProtKB">
        <authorList>
            <consortium name="EnsemblPlants"/>
        </authorList>
    </citation>
    <scope>IDENTIFICATION</scope>
</reference>
<sequence length="99" mass="11560">MKAERAFFRAFKKVKSCTPSTLLLTAKKFICTRVVYWGTRLYPGVVDRIHDSRLSDAFPPSLFYRSFLFRFSTVAFSFDTFPPSISLPSLFHRLHALRF</sequence>
<dbReference type="EnsemblPlants" id="MELO3C035671.2.1">
    <property type="protein sequence ID" value="MELO3C035671.2.1"/>
    <property type="gene ID" value="MELO3C035671.2"/>
</dbReference>
<dbReference type="Gramene" id="MELO3C035671.2.1">
    <property type="protein sequence ID" value="MELO3C035671.2.1"/>
    <property type="gene ID" value="MELO3C035671.2"/>
</dbReference>
<organism evidence="1">
    <name type="scientific">Cucumis melo</name>
    <name type="common">Muskmelon</name>
    <dbReference type="NCBI Taxonomy" id="3656"/>
    <lineage>
        <taxon>Eukaryota</taxon>
        <taxon>Viridiplantae</taxon>
        <taxon>Streptophyta</taxon>
        <taxon>Embryophyta</taxon>
        <taxon>Tracheophyta</taxon>
        <taxon>Spermatophyta</taxon>
        <taxon>Magnoliopsida</taxon>
        <taxon>eudicotyledons</taxon>
        <taxon>Gunneridae</taxon>
        <taxon>Pentapetalae</taxon>
        <taxon>rosids</taxon>
        <taxon>fabids</taxon>
        <taxon>Cucurbitales</taxon>
        <taxon>Cucurbitaceae</taxon>
        <taxon>Benincaseae</taxon>
        <taxon>Cucumis</taxon>
    </lineage>
</organism>